<dbReference type="RefSeq" id="WP_346163105.1">
    <property type="nucleotide sequence ID" value="NZ_BAAAOQ010000012.1"/>
</dbReference>
<evidence type="ECO:0000259" key="12">
    <source>
        <dbReference type="PROSITE" id="PS52004"/>
    </source>
</evidence>
<organism evidence="14 15">
    <name type="scientific">Streptomyces bangladeshensis</name>
    <dbReference type="NCBI Taxonomy" id="295352"/>
    <lineage>
        <taxon>Bacteria</taxon>
        <taxon>Bacillati</taxon>
        <taxon>Actinomycetota</taxon>
        <taxon>Actinomycetes</taxon>
        <taxon>Kitasatosporales</taxon>
        <taxon>Streptomycetaceae</taxon>
        <taxon>Streptomyces</taxon>
    </lineage>
</organism>
<dbReference type="InterPro" id="IPR036736">
    <property type="entry name" value="ACP-like_sf"/>
</dbReference>
<dbReference type="InterPro" id="IPR049551">
    <property type="entry name" value="PKS_DH_C"/>
</dbReference>
<keyword evidence="7" id="KW-0511">Multifunctional enzyme</keyword>
<dbReference type="PANTHER" id="PTHR43775">
    <property type="entry name" value="FATTY ACID SYNTHASE"/>
    <property type="match status" value="1"/>
</dbReference>
<dbReference type="InterPro" id="IPR032821">
    <property type="entry name" value="PKS_assoc"/>
</dbReference>
<dbReference type="InterPro" id="IPR020841">
    <property type="entry name" value="PKS_Beta-ketoAc_synthase_dom"/>
</dbReference>
<dbReference type="InterPro" id="IPR009081">
    <property type="entry name" value="PP-bd_ACP"/>
</dbReference>
<dbReference type="InterPro" id="IPR016039">
    <property type="entry name" value="Thiolase-like"/>
</dbReference>
<dbReference type="InterPro" id="IPR001227">
    <property type="entry name" value="Ac_transferase_dom_sf"/>
</dbReference>
<feature type="region of interest" description="C-terminal hotdog fold" evidence="9">
    <location>
        <begin position="1050"/>
        <end position="1189"/>
    </location>
</feature>
<name>A0ABP5NDX9_9ACTN</name>
<dbReference type="SUPFAM" id="SSF51735">
    <property type="entry name" value="NAD(P)-binding Rossmann-fold domains"/>
    <property type="match status" value="6"/>
</dbReference>
<feature type="domain" description="Ketosynthase family 3 (KS3)" evidence="12">
    <location>
        <begin position="3479"/>
        <end position="3891"/>
    </location>
</feature>
<dbReference type="PROSITE" id="PS50075">
    <property type="entry name" value="CARRIER"/>
    <property type="match status" value="3"/>
</dbReference>
<dbReference type="Proteomes" id="UP001501391">
    <property type="component" value="Unassembled WGS sequence"/>
</dbReference>
<feature type="region of interest" description="Disordered" evidence="10">
    <location>
        <begin position="2993"/>
        <end position="3101"/>
    </location>
</feature>
<dbReference type="InterPro" id="IPR042104">
    <property type="entry name" value="PKS_dehydratase_sf"/>
</dbReference>
<keyword evidence="3" id="KW-0596">Phosphopantetheine</keyword>
<dbReference type="InterPro" id="IPR016036">
    <property type="entry name" value="Malonyl_transacylase_ACP-bd"/>
</dbReference>
<dbReference type="InterPro" id="IPR018201">
    <property type="entry name" value="Ketoacyl_synth_AS"/>
</dbReference>
<feature type="active site" description="Proton donor; for dehydratase activity" evidence="9">
    <location>
        <position position="4532"/>
    </location>
</feature>
<evidence type="ECO:0000259" key="11">
    <source>
        <dbReference type="PROSITE" id="PS50075"/>
    </source>
</evidence>
<dbReference type="InterPro" id="IPR050091">
    <property type="entry name" value="PKS_NRPS_Biosynth_Enz"/>
</dbReference>
<comment type="caution">
    <text evidence="14">The sequence shown here is derived from an EMBL/GenBank/DDBJ whole genome shotgun (WGS) entry which is preliminary data.</text>
</comment>
<dbReference type="SMART" id="SM00826">
    <property type="entry name" value="PKS_DH"/>
    <property type="match status" value="3"/>
</dbReference>
<dbReference type="PROSITE" id="PS52019">
    <property type="entry name" value="PKS_MFAS_DH"/>
    <property type="match status" value="3"/>
</dbReference>
<dbReference type="SMART" id="SM01294">
    <property type="entry name" value="PKS_PP_betabranch"/>
    <property type="match status" value="3"/>
</dbReference>
<reference evidence="15" key="1">
    <citation type="journal article" date="2019" name="Int. J. Syst. Evol. Microbiol.">
        <title>The Global Catalogue of Microorganisms (GCM) 10K type strain sequencing project: providing services to taxonomists for standard genome sequencing and annotation.</title>
        <authorList>
            <consortium name="The Broad Institute Genomics Platform"/>
            <consortium name="The Broad Institute Genome Sequencing Center for Infectious Disease"/>
            <person name="Wu L."/>
            <person name="Ma J."/>
        </authorList>
    </citation>
    <scope>NUCLEOTIDE SEQUENCE [LARGE SCALE GENOMIC DNA]</scope>
    <source>
        <strain evidence="15">JCM 14924</strain>
    </source>
</reference>
<dbReference type="InterPro" id="IPR013968">
    <property type="entry name" value="PKS_KR"/>
</dbReference>
<dbReference type="InterPro" id="IPR055123">
    <property type="entry name" value="SpnB-like_Rossmann"/>
</dbReference>
<comment type="cofactor">
    <cofactor evidence="1">
        <name>pantetheine 4'-phosphate</name>
        <dbReference type="ChEBI" id="CHEBI:47942"/>
    </cofactor>
</comment>
<dbReference type="SMART" id="SM00822">
    <property type="entry name" value="PKS_KR"/>
    <property type="match status" value="3"/>
</dbReference>
<feature type="domain" description="PKS/mFAS DH" evidence="13">
    <location>
        <begin position="913"/>
        <end position="1189"/>
    </location>
</feature>
<feature type="domain" description="Carrier" evidence="11">
    <location>
        <begin position="5073"/>
        <end position="5148"/>
    </location>
</feature>
<dbReference type="Gene3D" id="3.40.50.720">
    <property type="entry name" value="NAD(P)-binding Rossmann-like Domain"/>
    <property type="match status" value="4"/>
</dbReference>
<dbReference type="InterPro" id="IPR049552">
    <property type="entry name" value="PKS_DH_N"/>
</dbReference>
<dbReference type="InterPro" id="IPR016035">
    <property type="entry name" value="Acyl_Trfase/lysoPLipase"/>
</dbReference>
<keyword evidence="5" id="KW-0808">Transferase</keyword>
<comment type="pathway">
    <text evidence="2">Antibiotic biosynthesis.</text>
</comment>
<evidence type="ECO:0000256" key="6">
    <source>
        <dbReference type="ARBA" id="ARBA00023194"/>
    </source>
</evidence>
<keyword evidence="15" id="KW-1185">Reference proteome</keyword>
<dbReference type="CDD" id="cd08956">
    <property type="entry name" value="KR_3_FAS_SDR_x"/>
    <property type="match status" value="3"/>
</dbReference>
<dbReference type="EMBL" id="BAAAOQ010000012">
    <property type="protein sequence ID" value="GAA2197788.1"/>
    <property type="molecule type" value="Genomic_DNA"/>
</dbReference>
<dbReference type="SUPFAM" id="SSF52151">
    <property type="entry name" value="FabD/lysophospholipase-like"/>
    <property type="match status" value="3"/>
</dbReference>
<feature type="active site" description="Proton acceptor; for dehydratase activity" evidence="9">
    <location>
        <position position="2617"/>
    </location>
</feature>
<keyword evidence="8" id="KW-0012">Acyltransferase</keyword>
<feature type="active site" description="Proton acceptor; for dehydratase activity" evidence="9">
    <location>
        <position position="4373"/>
    </location>
</feature>
<evidence type="ECO:0000256" key="1">
    <source>
        <dbReference type="ARBA" id="ARBA00001957"/>
    </source>
</evidence>
<dbReference type="Pfam" id="PF16197">
    <property type="entry name" value="KAsynt_C_assoc"/>
    <property type="match status" value="3"/>
</dbReference>
<dbReference type="SUPFAM" id="SSF53901">
    <property type="entry name" value="Thiolase-like"/>
    <property type="match status" value="3"/>
</dbReference>
<feature type="region of interest" description="N-terminal hotdog fold" evidence="9">
    <location>
        <begin position="4341"/>
        <end position="4463"/>
    </location>
</feature>
<feature type="active site" description="Proton donor; for dehydratase activity" evidence="9">
    <location>
        <position position="1111"/>
    </location>
</feature>
<dbReference type="Pfam" id="PF00550">
    <property type="entry name" value="PP-binding"/>
    <property type="match status" value="3"/>
</dbReference>
<feature type="domain" description="PKS/mFAS DH" evidence="13">
    <location>
        <begin position="2585"/>
        <end position="2856"/>
    </location>
</feature>
<feature type="compositionally biased region" description="Low complexity" evidence="10">
    <location>
        <begin position="3027"/>
        <end position="3054"/>
    </location>
</feature>
<feature type="region of interest" description="N-terminal hotdog fold" evidence="9">
    <location>
        <begin position="913"/>
        <end position="1038"/>
    </location>
</feature>
<feature type="active site" description="Proton acceptor; for dehydratase activity" evidence="9">
    <location>
        <position position="945"/>
    </location>
</feature>
<dbReference type="Pfam" id="PF22953">
    <property type="entry name" value="SpnB_Rossmann"/>
    <property type="match status" value="3"/>
</dbReference>
<feature type="region of interest" description="C-terminal hotdog fold" evidence="9">
    <location>
        <begin position="4475"/>
        <end position="4608"/>
    </location>
</feature>
<protein>
    <submittedName>
        <fullName evidence="14">Uncharacterized protein</fullName>
    </submittedName>
</protein>
<feature type="compositionally biased region" description="Gly residues" evidence="10">
    <location>
        <begin position="3089"/>
        <end position="3101"/>
    </location>
</feature>
<sequence length="5230" mass="541632">MTNDEKLLSYLKRVSADLAQTRQRLREVETQDREPIAIVGMSCRFPGGVTTPEEFWRLVHDGTDAVGDFPDDRGWDLDTLYDPDPDATGKSYVTRGGFLDDAAGFEPDFFGISPREALAMDPQQRLLLEVSWEALERARIAPGAVHGARIGVFAGTNGQDYKDLLARMPEDAEAALGTGVLAAVISGRISYTLGLEGPAVTIDTACSSALVAVHLAVQALRGKECTLALAGGATVMATPGNFIAFSRQRGLAPDGRCKSFADTADGTGWSEGAGMLVLERLSDARRNGHEVLAVVRGSAVNQDGASNGLTAPNGPSQQRVIRAALAGAQLTAADVDLLEAHGTGTTLGDPIEAQALLATYGQDRPADAPLWLGSVKSNIGHTQAAAGVAGIIKAVMAMRHRVLPRTLHADEPTTKVDWGQGQVRLLTENRPWPDPGRPRRAAVSSFGASGTNAHTILEEAPAGEPAEPAPRTAPPLVPWVISGRTERALREQAARLVAAAGELDPVDVAHSLAATRTAQPHRTVVLGADRDALVTAMTRVAEGGPGAASGRVRKGQTAFLFTGQGAQRAGMGRELHAHFPVFARAFDEICALTGDAELRDLVLGDDPEPLHRTARTQTALFAFEVALYRLLESWGLTPDYLAGHSIGEIAAAHVAGVLDLADATALVAARGRLMQALPAGGAMFAVRATEDEVRPLLTERTGIAAVNGPDSVVISGDAAEAEAVAARFARSRRLNVSHAFHSPLMEPMLAEFRSVVESLTFHRATVPVVSNVTGALATQDLATADYWVRHVREAVRFHDGIRTLAAEGVTRFLELGPDAVLTAMARACLAADGTDTDAVLAAASRRDRAETETLLTAVAQLYAGGAAVDWTALFTGARTVDLPTTAFQRERFWPATAAPVGDVGSAGLDPADHPLLGAATVLAGSDGAVLTGRLSVRTHPWLADHVVGGSVVVPGTAMVELAVRAGDQVGCARLEELALEVPLVLPPDDGVRVQVAVGAPDASGARTVQVYARAESLPADEPWTLHASGHLAPGTGTPGSRLEVWPPEDAEPLDTTGLYERHAAAGLEYGPAFQALTAAWRRGEELFAEVRLPERPAADAPRFGLHPAAFDAALHALALLGDGSADDTARLPFMFAGVTLHAVGASVLRARLVPAGNHAFAVDLADAAGAPVATVTSLASRPLTHLRDARDTTADALFALDWQPLPLDTEAPDTDHRVLHSTPGTDATAVRQALRTALAALQDDDPRPLAVVTRGAVGVAGEDVPDLAGAAVWGLVRSAQSENPDRFVLLDLEPGTDAATVLPAVLASGEPQIAVRAGTAHAARLVRAEAPAGTAEWSLDPEGTVLLTGATGGLGPVLARHLVTAHGVRHLALLSRSGRADDLIAELAALGATATAHACDLADRDGLAAVLAGIPAAHPLTAVVHAAGVLDDGVVSALTPERIDTVLAPKALGALHLHELTTGLAAFVLFSSVAGTVGAPGQGNYAAANALLDALAAHRHARGLPALSLAWGPWAPSGGMTSTLDEADRARMARGGMTALSAEEGTALFDRSLRAGRPALAPVRLALPALRAQGSGLAPVFRALAGRPVRREAAAEGAATGLAERMTGLGEEERAEALLHTVRAHVAAVLGHAHPDRVETDRAFKDLGFDSLAAIELRNSLSAELGLRLAATLVFDHPSPEALAAHLGTLVGGPRTGARRGRRTGPARADEPLAIVGLACRYPGGVRTPEDLWRLVADGTDAITPFPANRGWDVDRIVDPARQRPDTSYVGEGGFLHDAGEFDAAFFGISPKEALVMDPQQRLLLEASWQALESAGIDPHTLKGSRTGVFAGVQYHDYFGSFGSGSIISGRVAYTLGLEGPSLSVDTACSSSLVALHLAAQSLRQGESSLALVGGVAVMATPETFIEFSRQGALAPDARTRAFADAAGGTVWGEGVGVLVVERLSDARRNGHEILAVVRGTAVNQDGASNGLTAPNGPSQERVILEALENARLTTADVDVVEAHGTGTTLGDPIEAQALLATYGQDRPADAPLWLGSVKSNIGHTQAAAGVAGVIKMVMAMRNGVLPKTLHVDRPSTKVDWDAGNVRLLTEQREWPRHDRPCRAGVSSFGISGTNAHVILEQAPPAPAAPQPTGPEGPAVPWLLTARTPAALAGQAAALLGHLDTHPGLDPSDVGWTLATARARFAHRASITGTDPADLRAALAALADGGTARNLAEGTAPGRARPVFVFPGQGSQWPGMATELLESSPVFAARMAECAAALAPYTDWDVATELRGDLDRVDVVQPLLWAVMVSLAHTWSAYGVTPAAVIGHSQGEIAAACAVGALSLDDGARVVALRSRAIAELLSGSGGMMSVGEGADAVRARLTAWDGRLSVAAVNGTASTVVSGDPDALDELLAQLREEKVRAKRLPVDYASHSAHVETLRERLADVLDGIAPRATQVPFYSTVTGGPLDTTELDAGYWYTNLRGTVLFEQAVRAAVADGHHLFIESSPHPVLTVGIQETDDAVAAVGSLRRDEGGRDRMLTALGEAFTHGAAVDWTAVAEGRRPRRVPLPGYAFQREWYWLDSTATGADVTSAGLAPTDHALLGAAMVRADSEGAVLTGRLSPGTQPWLADHRVGGRLLFPGTGHLELALRAGDQVGCGDIAELTLHAPLVLPEHGAVQLQVTVGPPEGATRPVTVWSRPESPDEDLPWTRHADGLLAPTGTLPATADPLTAWPPQGAEPVPLDGLYDELAALGLGYGPLFQGLRAAWRTADGLYAEVATDAAPDGFTLHPALSDAALHTVGLTDAAADEALLPFAWSGVRLYATGATALRVRVRPTGEGTVSLTLADPAGAPVATVDSLTLRPLRTEALAAAARSARAGALYRVDRVPALPVAAPATASAVEVVRAPAGVSAAETRAAVGTVLEDLRARLADDRLADTTLVVVTVTDPAGAAVGGLIRSAQSENPGRIVLIEADQEPAAARLAEATTLGEPHLTFRDDTWLAPRLTRIPMGGPAAEGPAPAADGLTPAADGPASAVDGLTPAAGGPAPAADGVAPAADASMPAADGPALPEEGPIPATDGPVPAADGPARTAGERAAAPAVAGTGGPGGGPGTGTGVGLGTGTVLLTGATGALGRILARHLVAEHQVRHLLLLSRGGAPDDLVAELTALGAEVTSAACDAADRAALAAVLDAVPADRPLTAVIHAAGVLADGVLTSLTPERIDAVFRPKADAAWNLHELTADRDLSAFVLFSSSAATLGSPGQANYAAANAYLDALAVHRRALGLPAHSLAWGLWAQAGGMTGTLDESDLTRIARGGVAPLETEEGVALFDAAVRGTEPAVLPVKLDMAALRAQGDGLAPLFRALVPVRRAGAATGQAATGGADALKDRLAGLLEAEREPFLTDLVQSHVATILGYRSAQDVGRTLAFRELGFDSLAAVELRNRLSAATGLRLPATLVFDHPTPVALARHLLAELTGTLAGTAGTAGRAAAADEPIAVIGMACRFPGGIASPEDLWRLVAEGRDAVGEFPADRGWDVENLYDPTLDRPGTSYTRHGAFLYDAGDFDPAFFAMDDEEALVTDPQQRLLLQTSWEALERASIDPAGLRGSDTGVFAGVMYHDYFGSFGSGSVVSGRVAYTLGLEGPTLSVDTACSSSLVALHLAAQALRQGDCSLALAGGVTVMATPGTFVEFSRHRGLSRDGRCKPFADAADGTGFGEGAGVLLLERLSDARRNGRRILAVLRGTAVNQDGASNGISAPNGPAQQRVIRRALEAAGVPAAEVDVVEAHGTGTTLGDPIEAQALIATYGAEHTEDRPLWLGSVKSNLGHTQAAAGVAGVIKMIEALRHETLPASLGIDRPSRHVEWEGSNVRLLTEARPWPDPGRPRRAGVSSFGISGTNAHVIIEAAPAGEPAEEPAAPTTDTVPWLLSGHTPDALRAQAARLLEHLAAAPDTDPHRLAGALAHARARHVHRAAVLGRTPGELTAGVRAVAEGRTPQAGVLGTATDGRLAFLFSGQGSQLPGMGTRLAAVFPAFAAAFDEVRAHLDPLLDRPLADVLDSAELLEQTAYTQPALFAVEVALYRLLESFGVRPDLLAGHSVGEFAAAHVAGVLGLRDACTLVAARGRLMQALPAGGAMIAVRAAEDEITPLLRDGVGIAAVNGPESVVVSGPAGPARALAARFERTRELAVSHAFHSALMEPMLDEFREVAASLSYGTPSIPLVSTRTGAPAAPDELSTPEYWVRHAREAVRFADAVTALHEAGARHFAEVGPGSALTAAARACLPEETAVVPLLRKDREETEALLTGLAALHVHGRTVDWTPLLPHRDGSDLPTYAFRRSRYWMTGDVGLPRPAADHPLLGTAVELAGADGTLYTGRLSLADQPWLADHRIGGVPLLPGTAYVEMALAAGARADCGTVEDLTVTEPLLLPEDGAVRLQCTVGEPDATGARALRVYAAAADGDPWTTHATGVLRPAEERPGPDLTAWPPPGAEPVDLDGVYDRLADLGAEYGPRFQGLRAAWRHGDDVYAEIAVPADGTGFGLHPALLDAALHTIGLRAGAEARMTLPFAWNGVELYARGATALRVRIGPAGSGAVRIEAADETGRPVARVASLALREVHPERIAAAAAGGHDDLFALDWAPVSVPAAPQAGRWTVLGPGREEWAAALAGEVAEVAVAGTLAEAAAQAPDTLVVVHTGGDRPDAVRAGAGRLLAQVQDWLADARFADSTLVVATRGATGPGDVTDPGAAAAWGLIRSAQSEHPDRLVLADLDDTDASRRLLPSAVATGEPQLALRAGALSVPRLVRAPRLADPAPADWSGGVLVTGGTGALGRLVARHLVSAHGAERLVLLSRGGPEAPGAAELLEELAGLGAQATVVACDAADRAALARVLDEHPVSAVVHTAGVLADAVLTSLTPERLDTVLRPKLDAAWHLHELTRERPLTAFVLFSSAAGLLGSPGQAGYAAGNTFLDALAAHRRALGLPAVSLAWGAWAGSGGMADRLGDTDTRRMASGGVLPLDAETGLALFDTGVTRAEPVLLPARLDLAPRDAARTAPLLRSLVRAPRRTGPGASAAASALRRELTALAPAERAERLLRLVRDEARAVLGIEEFEADLPFKDLGFDSLTAVEFRNRLNEATGLRLTATLVFDHPTPSALADHLAAELAPRTDGGSGDEEATVRAALTAIPVGRLREAGLLDSLLELAGLRPAPEPAADDGPRRAPIDAMDAESLISMALDDLVGDDDAL</sequence>
<dbReference type="SUPFAM" id="SSF47336">
    <property type="entry name" value="ACP-like"/>
    <property type="match status" value="3"/>
</dbReference>
<dbReference type="InterPro" id="IPR006162">
    <property type="entry name" value="Ppantetheine_attach_site"/>
</dbReference>
<dbReference type="InterPro" id="IPR020806">
    <property type="entry name" value="PKS_PP-bd"/>
</dbReference>
<dbReference type="SMART" id="SM00823">
    <property type="entry name" value="PKS_PP"/>
    <property type="match status" value="3"/>
</dbReference>
<evidence type="ECO:0000259" key="13">
    <source>
        <dbReference type="PROSITE" id="PS52019"/>
    </source>
</evidence>
<dbReference type="InterPro" id="IPR014030">
    <property type="entry name" value="Ketoacyl_synth_N"/>
</dbReference>
<keyword evidence="6" id="KW-0045">Antibiotic biosynthesis</keyword>
<dbReference type="InterPro" id="IPR014031">
    <property type="entry name" value="Ketoacyl_synth_C"/>
</dbReference>
<proteinExistence type="predicted"/>
<dbReference type="PROSITE" id="PS00606">
    <property type="entry name" value="KS3_1"/>
    <property type="match status" value="3"/>
</dbReference>
<dbReference type="Pfam" id="PF08659">
    <property type="entry name" value="KR"/>
    <property type="match status" value="3"/>
</dbReference>
<dbReference type="InterPro" id="IPR049900">
    <property type="entry name" value="PKS_mFAS_DH"/>
</dbReference>
<feature type="domain" description="Carrier" evidence="11">
    <location>
        <begin position="3386"/>
        <end position="3461"/>
    </location>
</feature>
<evidence type="ECO:0000256" key="5">
    <source>
        <dbReference type="ARBA" id="ARBA00022679"/>
    </source>
</evidence>
<feature type="compositionally biased region" description="Low complexity" evidence="10">
    <location>
        <begin position="3073"/>
        <end position="3088"/>
    </location>
</feature>
<feature type="compositionally biased region" description="Low complexity" evidence="10">
    <location>
        <begin position="2995"/>
        <end position="3010"/>
    </location>
</feature>
<dbReference type="Gene3D" id="3.40.47.10">
    <property type="match status" value="3"/>
</dbReference>
<dbReference type="Pfam" id="PF00698">
    <property type="entry name" value="Acyl_transf_1"/>
    <property type="match status" value="3"/>
</dbReference>
<dbReference type="PROSITE" id="PS52004">
    <property type="entry name" value="KS3_2"/>
    <property type="match status" value="3"/>
</dbReference>
<evidence type="ECO:0000313" key="14">
    <source>
        <dbReference type="EMBL" id="GAA2197788.1"/>
    </source>
</evidence>
<evidence type="ECO:0000256" key="9">
    <source>
        <dbReference type="PROSITE-ProRule" id="PRU01363"/>
    </source>
</evidence>
<evidence type="ECO:0000256" key="8">
    <source>
        <dbReference type="ARBA" id="ARBA00023315"/>
    </source>
</evidence>
<dbReference type="Gene3D" id="3.10.129.110">
    <property type="entry name" value="Polyketide synthase dehydratase"/>
    <property type="match status" value="3"/>
</dbReference>
<dbReference type="Gene3D" id="3.40.366.10">
    <property type="entry name" value="Malonyl-Coenzyme A Acyl Carrier Protein, domain 2"/>
    <property type="match status" value="3"/>
</dbReference>
<accession>A0ABP5NDX9</accession>
<evidence type="ECO:0000256" key="7">
    <source>
        <dbReference type="ARBA" id="ARBA00023268"/>
    </source>
</evidence>
<dbReference type="PANTHER" id="PTHR43775:SF51">
    <property type="entry name" value="INACTIVE PHENOLPHTHIOCEROL SYNTHESIS POLYKETIDE SYNTHASE TYPE I PKS1-RELATED"/>
    <property type="match status" value="1"/>
</dbReference>
<dbReference type="InterPro" id="IPR020807">
    <property type="entry name" value="PKS_DH"/>
</dbReference>
<dbReference type="SMART" id="SM00827">
    <property type="entry name" value="PKS_AT"/>
    <property type="match status" value="3"/>
</dbReference>
<dbReference type="Pfam" id="PF14765">
    <property type="entry name" value="PS-DH"/>
    <property type="match status" value="3"/>
</dbReference>
<dbReference type="Pfam" id="PF08990">
    <property type="entry name" value="Docking"/>
    <property type="match status" value="1"/>
</dbReference>
<evidence type="ECO:0000256" key="10">
    <source>
        <dbReference type="SAM" id="MobiDB-lite"/>
    </source>
</evidence>
<feature type="region of interest" description="C-terminal hotdog fold" evidence="9">
    <location>
        <begin position="2723"/>
        <end position="2856"/>
    </location>
</feature>
<evidence type="ECO:0000313" key="15">
    <source>
        <dbReference type="Proteomes" id="UP001501391"/>
    </source>
</evidence>
<feature type="domain" description="PKS/mFAS DH" evidence="13">
    <location>
        <begin position="4341"/>
        <end position="4608"/>
    </location>
</feature>
<dbReference type="SMART" id="SM00825">
    <property type="entry name" value="PKS_KS"/>
    <property type="match status" value="3"/>
</dbReference>
<dbReference type="InterPro" id="IPR014043">
    <property type="entry name" value="Acyl_transferase_dom"/>
</dbReference>
<dbReference type="InterPro" id="IPR057326">
    <property type="entry name" value="KR_dom"/>
</dbReference>
<dbReference type="InterPro" id="IPR015083">
    <property type="entry name" value="NorB/c/GfsB-D-like_docking"/>
</dbReference>
<dbReference type="Pfam" id="PF21089">
    <property type="entry name" value="PKS_DH_N"/>
    <property type="match status" value="3"/>
</dbReference>
<dbReference type="Gene3D" id="1.10.1200.10">
    <property type="entry name" value="ACP-like"/>
    <property type="match status" value="3"/>
</dbReference>
<feature type="domain" description="Ketosynthase family 3 (KS3)" evidence="12">
    <location>
        <begin position="1710"/>
        <end position="2122"/>
    </location>
</feature>
<evidence type="ECO:0000256" key="3">
    <source>
        <dbReference type="ARBA" id="ARBA00022450"/>
    </source>
</evidence>
<feature type="region of interest" description="N-terminal hotdog fold" evidence="9">
    <location>
        <begin position="2585"/>
        <end position="2709"/>
    </location>
</feature>
<dbReference type="SUPFAM" id="SSF55048">
    <property type="entry name" value="Probable ACP-binding domain of malonyl-CoA ACP transacylase"/>
    <property type="match status" value="3"/>
</dbReference>
<keyword evidence="4" id="KW-0597">Phosphoprotein</keyword>
<dbReference type="PROSITE" id="PS00012">
    <property type="entry name" value="PHOSPHOPANTETHEINE"/>
    <property type="match status" value="2"/>
</dbReference>
<feature type="domain" description="Ketosynthase family 3 (KS3)" evidence="12">
    <location>
        <begin position="33"/>
        <end position="459"/>
    </location>
</feature>
<dbReference type="Pfam" id="PF00109">
    <property type="entry name" value="ketoacyl-synt"/>
    <property type="match status" value="3"/>
</dbReference>
<feature type="active site" description="Proton donor; for dehydratase activity" evidence="9">
    <location>
        <position position="2780"/>
    </location>
</feature>
<gene>
    <name evidence="14" type="ORF">GCM10009787_37730</name>
</gene>
<dbReference type="CDD" id="cd00833">
    <property type="entry name" value="PKS"/>
    <property type="match status" value="3"/>
</dbReference>
<feature type="domain" description="Carrier" evidence="11">
    <location>
        <begin position="1613"/>
        <end position="1691"/>
    </location>
</feature>
<evidence type="ECO:0000256" key="2">
    <source>
        <dbReference type="ARBA" id="ARBA00004792"/>
    </source>
</evidence>
<dbReference type="Gene3D" id="3.30.70.3290">
    <property type="match status" value="3"/>
</dbReference>
<dbReference type="Pfam" id="PF02801">
    <property type="entry name" value="Ketoacyl-synt_C"/>
    <property type="match status" value="3"/>
</dbReference>
<dbReference type="InterPro" id="IPR036291">
    <property type="entry name" value="NAD(P)-bd_dom_sf"/>
</dbReference>
<evidence type="ECO:0000256" key="4">
    <source>
        <dbReference type="ARBA" id="ARBA00022553"/>
    </source>
</evidence>